<evidence type="ECO:0008006" key="4">
    <source>
        <dbReference type="Google" id="ProtNLM"/>
    </source>
</evidence>
<proteinExistence type="predicted"/>
<evidence type="ECO:0000313" key="2">
    <source>
        <dbReference type="EMBL" id="MBS2097416.1"/>
    </source>
</evidence>
<dbReference type="RefSeq" id="WP_212213775.1">
    <property type="nucleotide sequence ID" value="NZ_JAGUCO010000002.1"/>
</dbReference>
<evidence type="ECO:0000313" key="3">
    <source>
        <dbReference type="Proteomes" id="UP000708576"/>
    </source>
</evidence>
<comment type="caution">
    <text evidence="2">The sequence shown here is derived from an EMBL/GenBank/DDBJ whole genome shotgun (WGS) entry which is preliminary data.</text>
</comment>
<protein>
    <recommendedName>
        <fullName evidence="4">DNA polymerase III subunit gamma/tau</fullName>
    </recommendedName>
</protein>
<organism evidence="2 3">
    <name type="scientific">Carboxylicivirga linearis</name>
    <dbReference type="NCBI Taxonomy" id="1628157"/>
    <lineage>
        <taxon>Bacteria</taxon>
        <taxon>Pseudomonadati</taxon>
        <taxon>Bacteroidota</taxon>
        <taxon>Bacteroidia</taxon>
        <taxon>Marinilabiliales</taxon>
        <taxon>Marinilabiliaceae</taxon>
        <taxon>Carboxylicivirga</taxon>
    </lineage>
</organism>
<gene>
    <name evidence="2" type="ORF">KEM10_03935</name>
</gene>
<keyword evidence="3" id="KW-1185">Reference proteome</keyword>
<feature type="compositionally biased region" description="Polar residues" evidence="1">
    <location>
        <begin position="10"/>
        <end position="20"/>
    </location>
</feature>
<name>A0ABS5JR98_9BACT</name>
<accession>A0ABS5JR98</accession>
<dbReference type="Proteomes" id="UP000708576">
    <property type="component" value="Unassembled WGS sequence"/>
</dbReference>
<dbReference type="EMBL" id="JAGUCO010000002">
    <property type="protein sequence ID" value="MBS2097416.1"/>
    <property type="molecule type" value="Genomic_DNA"/>
</dbReference>
<evidence type="ECO:0000256" key="1">
    <source>
        <dbReference type="SAM" id="MobiDB-lite"/>
    </source>
</evidence>
<sequence>MSLKNLAKKVQQTPASSSSLKVEEPQEEPIDMSWNELITQEGIDEAWRKYCMAVKSSNPRLYSIVDNHKPNLVGERKLLIKLKNKLQETELQKEKSAMSGYLKRALKNARLELEFEISFDESDAPKRAYTVADKFKLMLEKNPDLIKFKQEFGLDLE</sequence>
<reference evidence="2 3" key="1">
    <citation type="journal article" date="2015" name="Int. J. Syst. Evol. Microbiol.">
        <title>Carboxylicivirga linearis sp. nov., isolated from a sea cucumber culture pond.</title>
        <authorList>
            <person name="Wang F.Q."/>
            <person name="Zhou Y.X."/>
            <person name="Lin X.Z."/>
            <person name="Chen G.J."/>
            <person name="Du Z.J."/>
        </authorList>
    </citation>
    <scope>NUCLEOTIDE SEQUENCE [LARGE SCALE GENOMIC DNA]</scope>
    <source>
        <strain evidence="2 3">FB218</strain>
    </source>
</reference>
<feature type="region of interest" description="Disordered" evidence="1">
    <location>
        <begin position="1"/>
        <end position="28"/>
    </location>
</feature>